<dbReference type="AlphaFoldDB" id="A0A382VAT0"/>
<keyword evidence="1" id="KW-1133">Transmembrane helix</keyword>
<dbReference type="PANTHER" id="PTHR45947">
    <property type="entry name" value="SULFOQUINOVOSYL TRANSFERASE SQD2"/>
    <property type="match status" value="1"/>
</dbReference>
<evidence type="ECO:0000259" key="2">
    <source>
        <dbReference type="Pfam" id="PF13579"/>
    </source>
</evidence>
<dbReference type="SUPFAM" id="SSF53756">
    <property type="entry name" value="UDP-Glycosyltransferase/glycogen phosphorylase"/>
    <property type="match status" value="1"/>
</dbReference>
<dbReference type="PANTHER" id="PTHR45947:SF15">
    <property type="entry name" value="TEICHURONIC ACID BIOSYNTHESIS GLYCOSYLTRANSFERASE TUAC-RELATED"/>
    <property type="match status" value="1"/>
</dbReference>
<proteinExistence type="predicted"/>
<dbReference type="InterPro" id="IPR028098">
    <property type="entry name" value="Glyco_trans_4-like_N"/>
</dbReference>
<dbReference type="EMBL" id="UINC01150221">
    <property type="protein sequence ID" value="SVD43145.1"/>
    <property type="molecule type" value="Genomic_DNA"/>
</dbReference>
<organism evidence="3">
    <name type="scientific">marine metagenome</name>
    <dbReference type="NCBI Taxonomy" id="408172"/>
    <lineage>
        <taxon>unclassified sequences</taxon>
        <taxon>metagenomes</taxon>
        <taxon>ecological metagenomes</taxon>
    </lineage>
</organism>
<feature type="domain" description="Glycosyltransferase subfamily 4-like N-terminal" evidence="2">
    <location>
        <begin position="17"/>
        <end position="99"/>
    </location>
</feature>
<sequence>AMYREARGLKALLVVPMLISMTFAMIRQMRSGPAVAYGHWWIPGGLVAVLAARCTRQRSVVHLHGSDVVIAQNRIFEWLARLVLRHADVRLGVSGSLAEWGRSVSQREVGVLAMPLDEDRLPAPSPVPEHGFVLGVGRLVPEKGFDVLIEAVGLLDKQQRPALAIVGAGPEREALLERARRLGVDLHLPGAVSPREMGNWYRRARIVAVPSRREGFGLVGVEALAAGRAVVATTVGGLPDFVDHGVSGLLVEPNDAAAFAQALNLIDPAWGSRGPSRVVGLGSEAHG</sequence>
<feature type="non-terminal residue" evidence="3">
    <location>
        <position position="287"/>
    </location>
</feature>
<name>A0A382VAT0_9ZZZZ</name>
<feature type="non-terminal residue" evidence="3">
    <location>
        <position position="1"/>
    </location>
</feature>
<accession>A0A382VAT0</accession>
<feature type="transmembrane region" description="Helical" evidence="1">
    <location>
        <begin position="12"/>
        <end position="29"/>
    </location>
</feature>
<reference evidence="3" key="1">
    <citation type="submission" date="2018-05" db="EMBL/GenBank/DDBJ databases">
        <authorList>
            <person name="Lanie J.A."/>
            <person name="Ng W.-L."/>
            <person name="Kazmierczak K.M."/>
            <person name="Andrzejewski T.M."/>
            <person name="Davidsen T.M."/>
            <person name="Wayne K.J."/>
            <person name="Tettelin H."/>
            <person name="Glass J.I."/>
            <person name="Rusch D."/>
            <person name="Podicherti R."/>
            <person name="Tsui H.-C.T."/>
            <person name="Winkler M.E."/>
        </authorList>
    </citation>
    <scope>NUCLEOTIDE SEQUENCE</scope>
</reference>
<evidence type="ECO:0000313" key="3">
    <source>
        <dbReference type="EMBL" id="SVD43145.1"/>
    </source>
</evidence>
<dbReference type="Pfam" id="PF13692">
    <property type="entry name" value="Glyco_trans_1_4"/>
    <property type="match status" value="1"/>
</dbReference>
<gene>
    <name evidence="3" type="ORF">METZ01_LOCUS395999</name>
</gene>
<evidence type="ECO:0000256" key="1">
    <source>
        <dbReference type="SAM" id="Phobius"/>
    </source>
</evidence>
<protein>
    <recommendedName>
        <fullName evidence="2">Glycosyltransferase subfamily 4-like N-terminal domain-containing protein</fullName>
    </recommendedName>
</protein>
<dbReference type="InterPro" id="IPR050194">
    <property type="entry name" value="Glycosyltransferase_grp1"/>
</dbReference>
<dbReference type="Pfam" id="PF13579">
    <property type="entry name" value="Glyco_trans_4_4"/>
    <property type="match status" value="1"/>
</dbReference>
<dbReference type="GO" id="GO:0016757">
    <property type="term" value="F:glycosyltransferase activity"/>
    <property type="evidence" value="ECO:0007669"/>
    <property type="project" value="TreeGrafter"/>
</dbReference>
<keyword evidence="1" id="KW-0472">Membrane</keyword>
<dbReference type="Gene3D" id="3.40.50.2000">
    <property type="entry name" value="Glycogen Phosphorylase B"/>
    <property type="match status" value="2"/>
</dbReference>
<keyword evidence="1" id="KW-0812">Transmembrane</keyword>